<protein>
    <submittedName>
        <fullName evidence="1">Uncharacterized protein</fullName>
    </submittedName>
</protein>
<reference evidence="1" key="1">
    <citation type="submission" date="2014-09" db="EMBL/GenBank/DDBJ databases">
        <authorList>
            <person name="Magalhaes I.L.F."/>
            <person name="Oliveira U."/>
            <person name="Santos F.R."/>
            <person name="Vidigal T.H.D.A."/>
            <person name="Brescovit A.D."/>
            <person name="Santos A.J."/>
        </authorList>
    </citation>
    <scope>NUCLEOTIDE SEQUENCE</scope>
    <source>
        <tissue evidence="1">Shoot tissue taken approximately 20 cm above the soil surface</tissue>
    </source>
</reference>
<evidence type="ECO:0000313" key="1">
    <source>
        <dbReference type="EMBL" id="JAE34423.1"/>
    </source>
</evidence>
<proteinExistence type="predicted"/>
<dbReference type="EMBL" id="GBRH01163473">
    <property type="protein sequence ID" value="JAE34423.1"/>
    <property type="molecule type" value="Transcribed_RNA"/>
</dbReference>
<accession>A0A0A9HNE9</accession>
<reference evidence="1" key="2">
    <citation type="journal article" date="2015" name="Data Brief">
        <title>Shoot transcriptome of the giant reed, Arundo donax.</title>
        <authorList>
            <person name="Barrero R.A."/>
            <person name="Guerrero F.D."/>
            <person name="Moolhuijzen P."/>
            <person name="Goolsby J.A."/>
            <person name="Tidwell J."/>
            <person name="Bellgard S.E."/>
            <person name="Bellgard M.I."/>
        </authorList>
    </citation>
    <scope>NUCLEOTIDE SEQUENCE</scope>
    <source>
        <tissue evidence="1">Shoot tissue taken approximately 20 cm above the soil surface</tissue>
    </source>
</reference>
<sequence>MNIVTEYFLKENVSLP</sequence>
<name>A0A0A9HNE9_ARUDO</name>
<organism evidence="1">
    <name type="scientific">Arundo donax</name>
    <name type="common">Giant reed</name>
    <name type="synonym">Donax arundinaceus</name>
    <dbReference type="NCBI Taxonomy" id="35708"/>
    <lineage>
        <taxon>Eukaryota</taxon>
        <taxon>Viridiplantae</taxon>
        <taxon>Streptophyta</taxon>
        <taxon>Embryophyta</taxon>
        <taxon>Tracheophyta</taxon>
        <taxon>Spermatophyta</taxon>
        <taxon>Magnoliopsida</taxon>
        <taxon>Liliopsida</taxon>
        <taxon>Poales</taxon>
        <taxon>Poaceae</taxon>
        <taxon>PACMAD clade</taxon>
        <taxon>Arundinoideae</taxon>
        <taxon>Arundineae</taxon>
        <taxon>Arundo</taxon>
    </lineage>
</organism>
<dbReference type="AlphaFoldDB" id="A0A0A9HNE9"/>